<dbReference type="Pfam" id="PF04069">
    <property type="entry name" value="OpuAC"/>
    <property type="match status" value="1"/>
</dbReference>
<dbReference type="GO" id="GO:0043190">
    <property type="term" value="C:ATP-binding cassette (ABC) transporter complex"/>
    <property type="evidence" value="ECO:0007669"/>
    <property type="project" value="InterPro"/>
</dbReference>
<dbReference type="EMBL" id="PVBU01000004">
    <property type="protein sequence ID" value="PQV42956.1"/>
    <property type="molecule type" value="Genomic_DNA"/>
</dbReference>
<gene>
    <name evidence="2" type="ORF">B0H22_104214</name>
    <name evidence="3" type="ORF">EDD83_03170</name>
</gene>
<organism evidence="2 4">
    <name type="scientific">Methanohalophilus euhalobius</name>
    <dbReference type="NCBI Taxonomy" id="51203"/>
    <lineage>
        <taxon>Archaea</taxon>
        <taxon>Methanobacteriati</taxon>
        <taxon>Methanobacteriota</taxon>
        <taxon>Stenosarchaea group</taxon>
        <taxon>Methanomicrobia</taxon>
        <taxon>Methanosarcinales</taxon>
        <taxon>Methanosarcinaceae</taxon>
        <taxon>Methanohalophilus</taxon>
    </lineage>
</organism>
<name>A0A314ZXX3_9EURY</name>
<comment type="caution">
    <text evidence="2">The sequence shown here is derived from an EMBL/GenBank/DDBJ whole genome shotgun (WGS) entry which is preliminary data.</text>
</comment>
<evidence type="ECO:0000313" key="2">
    <source>
        <dbReference type="EMBL" id="PQV42956.1"/>
    </source>
</evidence>
<evidence type="ECO:0000259" key="1">
    <source>
        <dbReference type="Pfam" id="PF04069"/>
    </source>
</evidence>
<dbReference type="InterPro" id="IPR007210">
    <property type="entry name" value="ABC_Gly_betaine_transp_sub-bd"/>
</dbReference>
<protein>
    <recommendedName>
        <fullName evidence="1">ABC-type glycine betaine transport system substrate-binding domain-containing protein</fullName>
    </recommendedName>
</protein>
<evidence type="ECO:0000313" key="4">
    <source>
        <dbReference type="Proteomes" id="UP000251060"/>
    </source>
</evidence>
<dbReference type="Gene3D" id="3.40.190.100">
    <property type="entry name" value="Glycine betaine-binding periplasmic protein, domain 2"/>
    <property type="match status" value="1"/>
</dbReference>
<dbReference type="EMBL" id="RJJF01000012">
    <property type="protein sequence ID" value="RNI10378.1"/>
    <property type="molecule type" value="Genomic_DNA"/>
</dbReference>
<evidence type="ECO:0000313" key="3">
    <source>
        <dbReference type="EMBL" id="RNI10378.1"/>
    </source>
</evidence>
<dbReference type="AlphaFoldDB" id="A0A314ZXX3"/>
<proteinExistence type="predicted"/>
<dbReference type="Proteomes" id="UP000273978">
    <property type="component" value="Unassembled WGS sequence"/>
</dbReference>
<accession>A0A314ZXX3</accession>
<dbReference type="GO" id="GO:0022857">
    <property type="term" value="F:transmembrane transporter activity"/>
    <property type="evidence" value="ECO:0007669"/>
    <property type="project" value="InterPro"/>
</dbReference>
<feature type="domain" description="ABC-type glycine betaine transport system substrate-binding" evidence="1">
    <location>
        <begin position="12"/>
        <end position="73"/>
    </location>
</feature>
<reference evidence="3 5" key="2">
    <citation type="submission" date="2018-10" db="EMBL/GenBank/DDBJ databases">
        <title>Cultivation of a novel Methanohalophilus strain from Kebrit Deep of the Red Sea and a genomic comparison of members of the genus Methanohalophilus.</title>
        <authorList>
            <person name="Guan Y."/>
            <person name="Ngugi D.K."/>
            <person name="Stingl U."/>
        </authorList>
    </citation>
    <scope>NUCLEOTIDE SEQUENCE [LARGE SCALE GENOMIC DNA]</scope>
    <source>
        <strain evidence="3 5">DSM 10369</strain>
    </source>
</reference>
<reference evidence="2 4" key="1">
    <citation type="submission" date="2018-02" db="EMBL/GenBank/DDBJ databases">
        <title>Subsurface microbial communities from deep shales in Ohio and West Virginia, USA.</title>
        <authorList>
            <person name="Wrighton K."/>
        </authorList>
    </citation>
    <scope>NUCLEOTIDE SEQUENCE [LARGE SCALE GENOMIC DNA]</scope>
    <source>
        <strain evidence="2 4">DSM 10369</strain>
    </source>
</reference>
<dbReference type="Proteomes" id="UP000251060">
    <property type="component" value="Unassembled WGS sequence"/>
</dbReference>
<evidence type="ECO:0000313" key="5">
    <source>
        <dbReference type="Proteomes" id="UP000273978"/>
    </source>
</evidence>
<sequence>MIKTMTKKIMNTRLYLKVKNVVLLSDYVYDSGITTIEDLQGNAIKFDGIINGTNPDAGKLCTIRKTALKEYNLSATP</sequence>
<dbReference type="RefSeq" id="WP_123151368.1">
    <property type="nucleotide sequence ID" value="NZ_PVBU01000004.1"/>
</dbReference>